<protein>
    <submittedName>
        <fullName evidence="1">Uncharacterized protein</fullName>
    </submittedName>
</protein>
<organism evidence="1 2">
    <name type="scientific">Capnocytophaga sputigena</name>
    <dbReference type="NCBI Taxonomy" id="1019"/>
    <lineage>
        <taxon>Bacteria</taxon>
        <taxon>Pseudomonadati</taxon>
        <taxon>Bacteroidota</taxon>
        <taxon>Flavobacteriia</taxon>
        <taxon>Flavobacteriales</taxon>
        <taxon>Flavobacteriaceae</taxon>
        <taxon>Capnocytophaga</taxon>
    </lineage>
</organism>
<name>A0A250F5W0_CAPSP</name>
<dbReference type="EMBL" id="CP022383">
    <property type="protein sequence ID" value="ATA79376.1"/>
    <property type="molecule type" value="Genomic_DNA"/>
</dbReference>
<dbReference type="AlphaFoldDB" id="A0A250F5W0"/>
<accession>A0A250F5W0</accession>
<gene>
    <name evidence="1" type="ORF">CGC59_06660</name>
</gene>
<evidence type="ECO:0000313" key="2">
    <source>
        <dbReference type="Proteomes" id="UP000217334"/>
    </source>
</evidence>
<reference evidence="2" key="1">
    <citation type="submission" date="2017-06" db="EMBL/GenBank/DDBJ databases">
        <title>Capnocytophaga spp. assemblies.</title>
        <authorList>
            <person name="Gulvik C.A."/>
        </authorList>
    </citation>
    <scope>NUCLEOTIDE SEQUENCE [LARGE SCALE GENOMIC DNA]</scope>
    <source>
        <strain evidence="2">H4486</strain>
    </source>
</reference>
<evidence type="ECO:0000313" key="1">
    <source>
        <dbReference type="EMBL" id="ATA79376.1"/>
    </source>
</evidence>
<proteinExistence type="predicted"/>
<sequence>MRVVAGITKRRCLKSFIYVGVCKTPVHNILQKLLIIRLVNFGKGTSRTGKKLWQSVVMQK</sequence>
<dbReference type="Proteomes" id="UP000217334">
    <property type="component" value="Chromosome"/>
</dbReference>